<dbReference type="AlphaFoldDB" id="A0A4R3L553"/>
<dbReference type="PANTHER" id="PTHR41259:SF1">
    <property type="entry name" value="DOUBLE-STRAND BREAK REPAIR RAD50 ATPASE, PUTATIVE-RELATED"/>
    <property type="match status" value="1"/>
</dbReference>
<feature type="coiled-coil region" evidence="1">
    <location>
        <begin position="393"/>
        <end position="420"/>
    </location>
</feature>
<evidence type="ECO:0000313" key="4">
    <source>
        <dbReference type="Proteomes" id="UP000294937"/>
    </source>
</evidence>
<dbReference type="InterPro" id="IPR038729">
    <property type="entry name" value="Rad50/SbcC_AAA"/>
</dbReference>
<dbReference type="OrthoDB" id="9764467at2"/>
<organism evidence="3 4">
    <name type="scientific">Hazenella coriacea</name>
    <dbReference type="NCBI Taxonomy" id="1179467"/>
    <lineage>
        <taxon>Bacteria</taxon>
        <taxon>Bacillati</taxon>
        <taxon>Bacillota</taxon>
        <taxon>Bacilli</taxon>
        <taxon>Bacillales</taxon>
        <taxon>Thermoactinomycetaceae</taxon>
        <taxon>Hazenella</taxon>
    </lineage>
</organism>
<dbReference type="RefSeq" id="WP_131924298.1">
    <property type="nucleotide sequence ID" value="NZ_SMAG01000003.1"/>
</dbReference>
<dbReference type="Proteomes" id="UP000294937">
    <property type="component" value="Unassembled WGS sequence"/>
</dbReference>
<dbReference type="SUPFAM" id="SSF52540">
    <property type="entry name" value="P-loop containing nucleoside triphosphate hydrolases"/>
    <property type="match status" value="1"/>
</dbReference>
<keyword evidence="1" id="KW-0175">Coiled coil</keyword>
<reference evidence="3 4" key="1">
    <citation type="submission" date="2019-03" db="EMBL/GenBank/DDBJ databases">
        <title>Genomic Encyclopedia of Type Strains, Phase IV (KMG-IV): sequencing the most valuable type-strain genomes for metagenomic binning, comparative biology and taxonomic classification.</title>
        <authorList>
            <person name="Goeker M."/>
        </authorList>
    </citation>
    <scope>NUCLEOTIDE SEQUENCE [LARGE SCALE GENOMIC DNA]</scope>
    <source>
        <strain evidence="3 4">DSM 45707</strain>
    </source>
</reference>
<gene>
    <name evidence="3" type="ORF">EDD58_103346</name>
</gene>
<dbReference type="Gene3D" id="3.40.50.300">
    <property type="entry name" value="P-loop containing nucleotide triphosphate hydrolases"/>
    <property type="match status" value="2"/>
</dbReference>
<feature type="coiled-coil region" evidence="1">
    <location>
        <begin position="207"/>
        <end position="258"/>
    </location>
</feature>
<feature type="coiled-coil region" evidence="1">
    <location>
        <begin position="656"/>
        <end position="743"/>
    </location>
</feature>
<evidence type="ECO:0000313" key="3">
    <source>
        <dbReference type="EMBL" id="TCS94921.1"/>
    </source>
</evidence>
<dbReference type="Pfam" id="PF13476">
    <property type="entry name" value="AAA_23"/>
    <property type="match status" value="1"/>
</dbReference>
<dbReference type="InterPro" id="IPR027417">
    <property type="entry name" value="P-loop_NTPase"/>
</dbReference>
<name>A0A4R3L553_9BACL</name>
<evidence type="ECO:0000256" key="1">
    <source>
        <dbReference type="SAM" id="Coils"/>
    </source>
</evidence>
<feature type="coiled-coil region" evidence="1">
    <location>
        <begin position="310"/>
        <end position="361"/>
    </location>
</feature>
<protein>
    <submittedName>
        <fullName evidence="3">Uncharacterized protein YhaN</fullName>
    </submittedName>
</protein>
<proteinExistence type="predicted"/>
<dbReference type="PANTHER" id="PTHR41259">
    <property type="entry name" value="DOUBLE-STRAND BREAK REPAIR RAD50 ATPASE, PUTATIVE-RELATED"/>
    <property type="match status" value="1"/>
</dbReference>
<dbReference type="EMBL" id="SMAG01000003">
    <property type="protein sequence ID" value="TCS94921.1"/>
    <property type="molecule type" value="Genomic_DNA"/>
</dbReference>
<feature type="domain" description="Rad50/SbcC-type AAA" evidence="2">
    <location>
        <begin position="6"/>
        <end position="256"/>
    </location>
</feature>
<evidence type="ECO:0000259" key="2">
    <source>
        <dbReference type="Pfam" id="PF13476"/>
    </source>
</evidence>
<keyword evidence="4" id="KW-1185">Reference proteome</keyword>
<sequence>MKLRQVKFRGFGCLVNQKFEFKDGINIIEAKNESGKSTFIQGIHALWFGPVKEDVKRRTRADWVNPYTPWQTDEYGGMIEYQIQEEMYRIVRHLKFPKDREQIIHLAKGKDITDQFSMDATKKNRRFIEQQIQLSGEQLHRISFLTSDSLYNPKNKDSQVVERLKSLVSHGGGGETSSAIQILEKEIQEIGTKSSQKKEYGKIFAQHQRLMGECEQLEQDYEQYIKDKHYWRQKGQELASLQQELAQVDQRLQQAEQKSQLQSKLALCMEQFESVRIQSQSISEKEEKLKSNLKKRIAIQKQIEELEPPHRVQEVDVQRLTQQLDQLKKVREKLDEANKQKNELVSELEELRGSYEKVQSLEHDALHQPLIQMEEYIRLEAEAEQSDLRNRIGSNQNFRLDELEEDLRQLSQNEETYTSIQLNKEKVEQALEQMNHVQSVHSTLPWMIGSGLGVIATVIALFSFLEVSVVPLLWTLFAIWKWRQTSTERKSHKKNHLKQVEPLLTEITLFNKQMQQIREQDQMVYKKWQTSSISSLHHKYNQLSQWEQEQKQLTKNKARQQKIRTELEQWLGSYVEKLPPFGVEWKKLLCDFQEHVLQIKEQFRSATRDLESQLTMIETLRIEAKEWEESIQPWLLHYKTIDISEIGNWAEQTAKIQTLEKQLHMLHQTIEEEQEVEQEEDWKRQIIELQIKLEQLEIQKLTIEAELAGIDWHQEFLNIKNKKKRLSEEEKQIKEEYDQSEGRWKSLASRVDQLPVIKGELAGLKDEMNRLQLQRNACHLAKELIREATEDLQGHLAPRLQPHASHWIQRITHGRYQELFIDPSKGLTLSVTTPETGENHLIDRLSRGTIDQMIFALRLSLIQFFSKNTSPSIRLPMILDDCFVHFDEDRLREALRALGSLGENHQILICTCHTRERKILEEEGITYHKVRMHS</sequence>
<comment type="caution">
    <text evidence="3">The sequence shown here is derived from an EMBL/GenBank/DDBJ whole genome shotgun (WGS) entry which is preliminary data.</text>
</comment>
<accession>A0A4R3L553</accession>